<reference evidence="2" key="1">
    <citation type="submission" date="2014-09" db="EMBL/GenBank/DDBJ databases">
        <authorList>
            <person name="Magalhaes I.L.F."/>
            <person name="Oliveira U."/>
            <person name="Santos F.R."/>
            <person name="Vidigal T.H.D.A."/>
            <person name="Brescovit A.D."/>
            <person name="Santos A.J."/>
        </authorList>
    </citation>
    <scope>NUCLEOTIDE SEQUENCE</scope>
    <source>
        <tissue evidence="2">Shoot tissue taken approximately 20 cm above the soil surface</tissue>
    </source>
</reference>
<organism evidence="2">
    <name type="scientific">Arundo donax</name>
    <name type="common">Giant reed</name>
    <name type="synonym">Donax arundinaceus</name>
    <dbReference type="NCBI Taxonomy" id="35708"/>
    <lineage>
        <taxon>Eukaryota</taxon>
        <taxon>Viridiplantae</taxon>
        <taxon>Streptophyta</taxon>
        <taxon>Embryophyta</taxon>
        <taxon>Tracheophyta</taxon>
        <taxon>Spermatophyta</taxon>
        <taxon>Magnoliopsida</taxon>
        <taxon>Liliopsida</taxon>
        <taxon>Poales</taxon>
        <taxon>Poaceae</taxon>
        <taxon>PACMAD clade</taxon>
        <taxon>Arundinoideae</taxon>
        <taxon>Arundineae</taxon>
        <taxon>Arundo</taxon>
    </lineage>
</organism>
<dbReference type="AlphaFoldDB" id="A0A0A9BV81"/>
<reference evidence="2" key="2">
    <citation type="journal article" date="2015" name="Data Brief">
        <title>Shoot transcriptome of the giant reed, Arundo donax.</title>
        <authorList>
            <person name="Barrero R.A."/>
            <person name="Guerrero F.D."/>
            <person name="Moolhuijzen P."/>
            <person name="Goolsby J.A."/>
            <person name="Tidwell J."/>
            <person name="Bellgard S.E."/>
            <person name="Bellgard M.I."/>
        </authorList>
    </citation>
    <scope>NUCLEOTIDE SEQUENCE</scope>
    <source>
        <tissue evidence="2">Shoot tissue taken approximately 20 cm above the soil surface</tissue>
    </source>
</reference>
<protein>
    <submittedName>
        <fullName evidence="2">Uncharacterized protein</fullName>
    </submittedName>
</protein>
<dbReference type="EMBL" id="GBRH01230674">
    <property type="protein sequence ID" value="JAD67221.1"/>
    <property type="molecule type" value="Transcribed_RNA"/>
</dbReference>
<feature type="region of interest" description="Disordered" evidence="1">
    <location>
        <begin position="17"/>
        <end position="55"/>
    </location>
</feature>
<evidence type="ECO:0000313" key="2">
    <source>
        <dbReference type="EMBL" id="JAD67221.1"/>
    </source>
</evidence>
<evidence type="ECO:0000256" key="1">
    <source>
        <dbReference type="SAM" id="MobiDB-lite"/>
    </source>
</evidence>
<accession>A0A0A9BV81</accession>
<feature type="compositionally biased region" description="Basic and acidic residues" evidence="1">
    <location>
        <begin position="19"/>
        <end position="33"/>
    </location>
</feature>
<name>A0A0A9BV81_ARUDO</name>
<proteinExistence type="predicted"/>
<feature type="compositionally biased region" description="Polar residues" evidence="1">
    <location>
        <begin position="34"/>
        <end position="55"/>
    </location>
</feature>
<sequence length="55" mass="6324">MFMDTGTHNHYVLVQCNETENRERSKRQDDGKTHTQSKILNAQSCGMTGKVQQLK</sequence>